<gene>
    <name evidence="1" type="ORF">CUJ83_06215</name>
</gene>
<dbReference type="EMBL" id="PGCK01000004">
    <property type="protein sequence ID" value="MCD1294596.1"/>
    <property type="molecule type" value="Genomic_DNA"/>
</dbReference>
<accession>A0AAP2W6Z4</accession>
<dbReference type="Proteomes" id="UP001320159">
    <property type="component" value="Unassembled WGS sequence"/>
</dbReference>
<name>A0AAP2W6Z4_9EURY</name>
<comment type="caution">
    <text evidence="1">The sequence shown here is derived from an EMBL/GenBank/DDBJ whole genome shotgun (WGS) entry which is preliminary data.</text>
</comment>
<evidence type="ECO:0000313" key="1">
    <source>
        <dbReference type="EMBL" id="MCD1294596.1"/>
    </source>
</evidence>
<reference evidence="1 2" key="1">
    <citation type="submission" date="2017-11" db="EMBL/GenBank/DDBJ databases">
        <title>Isolation and Characterization of Family Methanocellaceae Species from Potential Methane Hydrate Area Offshore Southwestern Taiwan.</title>
        <authorList>
            <person name="Zhang W.-L."/>
            <person name="Chen W.-C."/>
            <person name="Lai M.-C."/>
            <person name="Chen S.-C."/>
        </authorList>
    </citation>
    <scope>NUCLEOTIDE SEQUENCE [LARGE SCALE GENOMIC DNA]</scope>
    <source>
        <strain evidence="1 2">CWC-04</strain>
    </source>
</reference>
<organism evidence="1 2">
    <name type="scientific">Methanooceanicella nereidis</name>
    <dbReference type="NCBI Taxonomy" id="2052831"/>
    <lineage>
        <taxon>Archaea</taxon>
        <taxon>Methanobacteriati</taxon>
        <taxon>Methanobacteriota</taxon>
        <taxon>Stenosarchaea group</taxon>
        <taxon>Methanomicrobia</taxon>
        <taxon>Methanocellales</taxon>
        <taxon>Methanocellaceae</taxon>
        <taxon>Methanooceanicella</taxon>
    </lineage>
</organism>
<dbReference type="AlphaFoldDB" id="A0AAP2W6Z4"/>
<dbReference type="RefSeq" id="WP_230741430.1">
    <property type="nucleotide sequence ID" value="NZ_PGCK01000004.1"/>
</dbReference>
<evidence type="ECO:0000313" key="2">
    <source>
        <dbReference type="Proteomes" id="UP001320159"/>
    </source>
</evidence>
<protein>
    <submittedName>
        <fullName evidence="1">Uncharacterized protein</fullName>
    </submittedName>
</protein>
<sequence length="245" mass="28180">MDIKIIDRKTLEKIKSLKLPERKESSPYVVLHVYGDGIRASPKWNAKVYMNSKGELKLVTVDLSTLEDMLSGGMGRQKEKVLKVDDAGWGFPLGGVMIGVTDEARVETGIVEVKYFQGERFESKDYLYETARVTKELVSRFNASPENTRIEICTGYVNTMSRTALREEGYDVTVVEIKGLLQDELEKRFKEYVKSLGYKRYFDPKETHDIGYRFSEVIKWIEEKPEDRMKLAKTGWKYFKSGSGP</sequence>
<keyword evidence="2" id="KW-1185">Reference proteome</keyword>
<proteinExistence type="predicted"/>